<reference evidence="11 12" key="1">
    <citation type="submission" date="2016-12" db="EMBL/GenBank/DDBJ databases">
        <title>Genome sequencing of Methylocaldum marinum.</title>
        <authorList>
            <person name="Takeuchi M."/>
            <person name="Kamagata Y."/>
            <person name="Hiraoka S."/>
            <person name="Oshima K."/>
            <person name="Hattori M."/>
            <person name="Iwasaki W."/>
        </authorList>
    </citation>
    <scope>NUCLEOTIDE SEQUENCE [LARGE SCALE GENOMIC DNA]</scope>
    <source>
        <strain evidence="11 12">S8</strain>
    </source>
</reference>
<sequence>MIPPEIARHAQELLDFIDASPSPWHAVVTMEKRLHENGFTRLEESQAWHLQPQGKHYVIRGGSSLIAFVVGSKPLTEGGFRIVGAHTDSPGLRLKPTAPHQTETMMRLAVEVYGGPILATFSDRDLSLAGRICVTNGSTLHSRLIQFEQPLVRLANLAIHMNRSVNEDGLKLNKQNELPLLFSGLDETELPDQKFLGLVAEKAECAPGDILSWDLNVYDTQKGCFWGPELEFISDSQLDNLSSCYAGMTALLESASPESTCVGAFFDHEEIGSESNRGAMGSFISDVLERVAYAGDADAPGYKQALSRSFMISTDAAHAYHPNFPNAYEPLHRIAVNRGPAIKVNANQRYATDSLTEAKFIELCRQADVPYQKYAHRTDLACGSTIGPMTAARLGIPTVDVGCPLWAMHSIRESAGVLDQAHLLRVLKKFFAEPAQIRHHSGD</sequence>
<keyword evidence="12" id="KW-1185">Reference proteome</keyword>
<dbReference type="GO" id="GO:0008237">
    <property type="term" value="F:metallopeptidase activity"/>
    <property type="evidence" value="ECO:0007669"/>
    <property type="project" value="UniProtKB-KW"/>
</dbReference>
<evidence type="ECO:0000256" key="9">
    <source>
        <dbReference type="RuleBase" id="RU004386"/>
    </source>
</evidence>
<evidence type="ECO:0000256" key="3">
    <source>
        <dbReference type="ARBA" id="ARBA00022438"/>
    </source>
</evidence>
<dbReference type="Proteomes" id="UP000266313">
    <property type="component" value="Chromosome"/>
</dbReference>
<dbReference type="SUPFAM" id="SSF53187">
    <property type="entry name" value="Zn-dependent exopeptidases"/>
    <property type="match status" value="1"/>
</dbReference>
<comment type="cofactor">
    <cofactor evidence="1 10">
        <name>Zn(2+)</name>
        <dbReference type="ChEBI" id="CHEBI:29105"/>
    </cofactor>
</comment>
<keyword evidence="7 9" id="KW-0862">Zinc</keyword>
<dbReference type="PANTHER" id="PTHR28570:SF3">
    <property type="entry name" value="ASPARTYL AMINOPEPTIDASE"/>
    <property type="match status" value="1"/>
</dbReference>
<dbReference type="InterPro" id="IPR001948">
    <property type="entry name" value="Peptidase_M18"/>
</dbReference>
<dbReference type="PRINTS" id="PR00932">
    <property type="entry name" value="AMINO1PTASE"/>
</dbReference>
<organism evidence="11 12">
    <name type="scientific">Methylocaldum marinum</name>
    <dbReference type="NCBI Taxonomy" id="1432792"/>
    <lineage>
        <taxon>Bacteria</taxon>
        <taxon>Pseudomonadati</taxon>
        <taxon>Pseudomonadota</taxon>
        <taxon>Gammaproteobacteria</taxon>
        <taxon>Methylococcales</taxon>
        <taxon>Methylococcaceae</taxon>
        <taxon>Methylocaldum</taxon>
    </lineage>
</organism>
<evidence type="ECO:0000256" key="4">
    <source>
        <dbReference type="ARBA" id="ARBA00022670"/>
    </source>
</evidence>
<evidence type="ECO:0000256" key="2">
    <source>
        <dbReference type="ARBA" id="ARBA00008290"/>
    </source>
</evidence>
<dbReference type="EC" id="3.4.11.-" evidence="10"/>
<dbReference type="KEGG" id="mmai:sS8_3995"/>
<dbReference type="CDD" id="cd05658">
    <property type="entry name" value="M18_DAP"/>
    <property type="match status" value="1"/>
</dbReference>
<keyword evidence="3 9" id="KW-0031">Aminopeptidase</keyword>
<dbReference type="RefSeq" id="WP_119631193.1">
    <property type="nucleotide sequence ID" value="NZ_AP017928.1"/>
</dbReference>
<dbReference type="SUPFAM" id="SSF101821">
    <property type="entry name" value="Aminopeptidase/glucanase lid domain"/>
    <property type="match status" value="1"/>
</dbReference>
<dbReference type="PANTHER" id="PTHR28570">
    <property type="entry name" value="ASPARTYL AMINOPEPTIDASE"/>
    <property type="match status" value="1"/>
</dbReference>
<comment type="similarity">
    <text evidence="2 9">Belongs to the peptidase M18 family.</text>
</comment>
<name>A0A250KWM6_9GAMM</name>
<evidence type="ECO:0000256" key="8">
    <source>
        <dbReference type="ARBA" id="ARBA00023049"/>
    </source>
</evidence>
<evidence type="ECO:0000313" key="12">
    <source>
        <dbReference type="Proteomes" id="UP000266313"/>
    </source>
</evidence>
<keyword evidence="6 9" id="KW-0378">Hydrolase</keyword>
<evidence type="ECO:0000256" key="6">
    <source>
        <dbReference type="ARBA" id="ARBA00022801"/>
    </source>
</evidence>
<evidence type="ECO:0000256" key="10">
    <source>
        <dbReference type="RuleBase" id="RU004387"/>
    </source>
</evidence>
<dbReference type="Pfam" id="PF02127">
    <property type="entry name" value="Peptidase_M18"/>
    <property type="match status" value="1"/>
</dbReference>
<dbReference type="GO" id="GO:0005737">
    <property type="term" value="C:cytoplasm"/>
    <property type="evidence" value="ECO:0007669"/>
    <property type="project" value="UniProtKB-ARBA"/>
</dbReference>
<evidence type="ECO:0000256" key="7">
    <source>
        <dbReference type="ARBA" id="ARBA00022833"/>
    </source>
</evidence>
<dbReference type="InterPro" id="IPR023358">
    <property type="entry name" value="Peptidase_M18_dom2"/>
</dbReference>
<dbReference type="GO" id="GO:0006508">
    <property type="term" value="P:proteolysis"/>
    <property type="evidence" value="ECO:0007669"/>
    <property type="project" value="UniProtKB-KW"/>
</dbReference>
<dbReference type="NCBIfam" id="NF002759">
    <property type="entry name" value="PRK02813.1"/>
    <property type="match status" value="1"/>
</dbReference>
<evidence type="ECO:0000256" key="1">
    <source>
        <dbReference type="ARBA" id="ARBA00001947"/>
    </source>
</evidence>
<dbReference type="GO" id="GO:0008270">
    <property type="term" value="F:zinc ion binding"/>
    <property type="evidence" value="ECO:0007669"/>
    <property type="project" value="InterPro"/>
</dbReference>
<dbReference type="OrthoDB" id="5288740at2"/>
<dbReference type="Gene3D" id="2.30.250.10">
    <property type="entry name" value="Aminopeptidase i, Domain 2"/>
    <property type="match status" value="1"/>
</dbReference>
<protein>
    <recommendedName>
        <fullName evidence="10">M18 family aminopeptidase</fullName>
        <ecNumber evidence="10">3.4.11.-</ecNumber>
    </recommendedName>
</protein>
<proteinExistence type="inferred from homology"/>
<dbReference type="Gene3D" id="3.40.630.10">
    <property type="entry name" value="Zn peptidases"/>
    <property type="match status" value="1"/>
</dbReference>
<accession>A0A250KWM6</accession>
<dbReference type="GO" id="GO:0004177">
    <property type="term" value="F:aminopeptidase activity"/>
    <property type="evidence" value="ECO:0007669"/>
    <property type="project" value="UniProtKB-KW"/>
</dbReference>
<keyword evidence="8 9" id="KW-0482">Metalloprotease</keyword>
<dbReference type="AlphaFoldDB" id="A0A250KWM6"/>
<evidence type="ECO:0000256" key="5">
    <source>
        <dbReference type="ARBA" id="ARBA00022723"/>
    </source>
</evidence>
<gene>
    <name evidence="11" type="ORF">sS8_3995</name>
</gene>
<dbReference type="EMBL" id="AP017928">
    <property type="protein sequence ID" value="BBA35926.1"/>
    <property type="molecule type" value="Genomic_DNA"/>
</dbReference>
<evidence type="ECO:0000313" key="11">
    <source>
        <dbReference type="EMBL" id="BBA35926.1"/>
    </source>
</evidence>
<keyword evidence="5 9" id="KW-0479">Metal-binding</keyword>
<keyword evidence="4 9" id="KW-0645">Protease</keyword>